<feature type="compositionally biased region" description="Basic and acidic residues" evidence="4">
    <location>
        <begin position="115"/>
        <end position="140"/>
    </location>
</feature>
<feature type="domain" description="Chromo" evidence="5">
    <location>
        <begin position="24"/>
        <end position="105"/>
    </location>
</feature>
<proteinExistence type="predicted"/>
<sequence length="199" mass="22525">MGKSKGGRKKAVAVAPVDSPKSDFIVEKVLDRRVVKGRVEYLLKWKGFNESFGKETMETNSKVEQCERPAVCSNDNTWEPEDNLECPELINVFLEKQRQAKELLIQADRNKGKRKSEDKDSDDTKKIKTEPKGFDRGLEPEKIIGATDSSGELRFMIKWKGCNDADLVPAREANLKCPQAVIAFYEKRLTWSAADNDKA</sequence>
<feature type="domain" description="Chromo" evidence="5">
    <location>
        <begin position="138"/>
        <end position="196"/>
    </location>
</feature>
<dbReference type="SMART" id="SM00300">
    <property type="entry name" value="ChSh"/>
    <property type="match status" value="1"/>
</dbReference>
<dbReference type="FunFam" id="2.40.50.40:FF:000031">
    <property type="entry name" value="Heterochromatin protein 1"/>
    <property type="match status" value="1"/>
</dbReference>
<dbReference type="GO" id="GO:0005634">
    <property type="term" value="C:nucleus"/>
    <property type="evidence" value="ECO:0007669"/>
    <property type="project" value="UniProtKB-SubCell"/>
</dbReference>
<keyword evidence="6" id="KW-1185">Reference proteome</keyword>
<dbReference type="SMART" id="SM00298">
    <property type="entry name" value="CHROMO"/>
    <property type="match status" value="2"/>
</dbReference>
<dbReference type="KEGG" id="pmrn:116944674"/>
<evidence type="ECO:0000256" key="4">
    <source>
        <dbReference type="SAM" id="MobiDB-lite"/>
    </source>
</evidence>
<dbReference type="AlphaFoldDB" id="A0AAJ7TAL1"/>
<dbReference type="PROSITE" id="PS50013">
    <property type="entry name" value="CHROMO_2"/>
    <property type="match status" value="2"/>
</dbReference>
<keyword evidence="3" id="KW-0539">Nucleus</keyword>
<evidence type="ECO:0000259" key="5">
    <source>
        <dbReference type="PROSITE" id="PS50013"/>
    </source>
</evidence>
<keyword evidence="2" id="KW-0677">Repeat</keyword>
<dbReference type="InterPro" id="IPR008251">
    <property type="entry name" value="Chromo_shadow_dom"/>
</dbReference>
<evidence type="ECO:0000256" key="3">
    <source>
        <dbReference type="ARBA" id="ARBA00023242"/>
    </source>
</evidence>
<dbReference type="RefSeq" id="XP_032814332.1">
    <property type="nucleotide sequence ID" value="XM_032958441.1"/>
</dbReference>
<evidence type="ECO:0000313" key="7">
    <source>
        <dbReference type="RefSeq" id="XP_032814332.1"/>
    </source>
</evidence>
<dbReference type="CDD" id="cd00034">
    <property type="entry name" value="CSD"/>
    <property type="match status" value="1"/>
</dbReference>
<accession>A0AAJ7TAL1</accession>
<dbReference type="Pfam" id="PF00385">
    <property type="entry name" value="Chromo"/>
    <property type="match status" value="1"/>
</dbReference>
<dbReference type="InterPro" id="IPR000953">
    <property type="entry name" value="Chromo/chromo_shadow_dom"/>
</dbReference>
<evidence type="ECO:0000256" key="2">
    <source>
        <dbReference type="ARBA" id="ARBA00022737"/>
    </source>
</evidence>
<feature type="region of interest" description="Disordered" evidence="4">
    <location>
        <begin position="105"/>
        <end position="140"/>
    </location>
</feature>
<dbReference type="GeneID" id="116944674"/>
<gene>
    <name evidence="7" type="primary">LOC116944674</name>
</gene>
<name>A0AAJ7TAL1_PETMA</name>
<dbReference type="InterPro" id="IPR051219">
    <property type="entry name" value="Heterochromatin_chromo-domain"/>
</dbReference>
<evidence type="ECO:0000313" key="6">
    <source>
        <dbReference type="Proteomes" id="UP001318040"/>
    </source>
</evidence>
<dbReference type="Gene3D" id="2.40.50.40">
    <property type="match status" value="2"/>
</dbReference>
<dbReference type="InterPro" id="IPR023780">
    <property type="entry name" value="Chromo_domain"/>
</dbReference>
<dbReference type="Proteomes" id="UP001318040">
    <property type="component" value="Chromosome 2"/>
</dbReference>
<comment type="subcellular location">
    <subcellularLocation>
        <location evidence="1">Nucleus</location>
    </subcellularLocation>
</comment>
<organism evidence="6 7">
    <name type="scientific">Petromyzon marinus</name>
    <name type="common">Sea lamprey</name>
    <dbReference type="NCBI Taxonomy" id="7757"/>
    <lineage>
        <taxon>Eukaryota</taxon>
        <taxon>Metazoa</taxon>
        <taxon>Chordata</taxon>
        <taxon>Craniata</taxon>
        <taxon>Vertebrata</taxon>
        <taxon>Cyclostomata</taxon>
        <taxon>Hyperoartia</taxon>
        <taxon>Petromyzontiformes</taxon>
        <taxon>Petromyzontidae</taxon>
        <taxon>Petromyzon</taxon>
    </lineage>
</organism>
<dbReference type="SUPFAM" id="SSF54160">
    <property type="entry name" value="Chromo domain-like"/>
    <property type="match status" value="3"/>
</dbReference>
<dbReference type="PANTHER" id="PTHR22812">
    <property type="entry name" value="CHROMOBOX PROTEIN"/>
    <property type="match status" value="1"/>
</dbReference>
<dbReference type="Pfam" id="PF01393">
    <property type="entry name" value="Chromo_shadow"/>
    <property type="match status" value="1"/>
</dbReference>
<reference evidence="7" key="1">
    <citation type="submission" date="2025-08" db="UniProtKB">
        <authorList>
            <consortium name="RefSeq"/>
        </authorList>
    </citation>
    <scope>IDENTIFICATION</scope>
    <source>
        <tissue evidence="7">Sperm</tissue>
    </source>
</reference>
<dbReference type="InterPro" id="IPR016197">
    <property type="entry name" value="Chromo-like_dom_sf"/>
</dbReference>
<protein>
    <submittedName>
        <fullName evidence="7">Chromobox protein homolog 3-like isoform X1</fullName>
    </submittedName>
</protein>
<evidence type="ECO:0000256" key="1">
    <source>
        <dbReference type="ARBA" id="ARBA00004123"/>
    </source>
</evidence>